<keyword evidence="4" id="KW-0032">Aminotransferase</keyword>
<dbReference type="Pfam" id="PF00266">
    <property type="entry name" value="Aminotran_5"/>
    <property type="match status" value="1"/>
</dbReference>
<feature type="domain" description="Aminotransferase class V" evidence="3">
    <location>
        <begin position="37"/>
        <end position="407"/>
    </location>
</feature>
<name>A0ABR9ZX51_9FIRM</name>
<evidence type="ECO:0000313" key="5">
    <source>
        <dbReference type="Proteomes" id="UP000614200"/>
    </source>
</evidence>
<comment type="caution">
    <text evidence="4">The sequence shown here is derived from an EMBL/GenBank/DDBJ whole genome shotgun (WGS) entry which is preliminary data.</text>
</comment>
<keyword evidence="4" id="KW-0808">Transferase</keyword>
<keyword evidence="5" id="KW-1185">Reference proteome</keyword>
<evidence type="ECO:0000256" key="1">
    <source>
        <dbReference type="ARBA" id="ARBA00001933"/>
    </source>
</evidence>
<organism evidence="4 5">
    <name type="scientific">Fusibacter ferrireducens</name>
    <dbReference type="NCBI Taxonomy" id="2785058"/>
    <lineage>
        <taxon>Bacteria</taxon>
        <taxon>Bacillati</taxon>
        <taxon>Bacillota</taxon>
        <taxon>Clostridia</taxon>
        <taxon>Eubacteriales</taxon>
        <taxon>Eubacteriales Family XII. Incertae Sedis</taxon>
        <taxon>Fusibacter</taxon>
    </lineage>
</organism>
<dbReference type="Proteomes" id="UP000614200">
    <property type="component" value="Unassembled WGS sequence"/>
</dbReference>
<gene>
    <name evidence="4" type="ORF">ISU02_15120</name>
</gene>
<evidence type="ECO:0000259" key="3">
    <source>
        <dbReference type="Pfam" id="PF00266"/>
    </source>
</evidence>
<dbReference type="PANTHER" id="PTHR43586:SF8">
    <property type="entry name" value="CYSTEINE DESULFURASE 1, CHLOROPLASTIC"/>
    <property type="match status" value="1"/>
</dbReference>
<dbReference type="Gene3D" id="3.90.1150.10">
    <property type="entry name" value="Aspartate Aminotransferase, domain 1"/>
    <property type="match status" value="1"/>
</dbReference>
<sequence length="426" mass="47612">MGLVKNAGLFSSEMTSDIKGKFFYVDYDNNGEKRLFFENAGGSLRLKSAVEADARYAAYPDCPERIHDIALMLKGVQKKGIEDVRLLLNAHDGNILVTYTASIAMYNMVRAVVENNPGQNVVTTCLEHPSSYDACQYYAERTGKTFKAVSANRTSGRIEVDEVLKHIDAETCLLSVMYASNLSGAIMDIETLVQEVKKINPNTYIIVDAVQHAPHGLIDLQKTPVDGLNFAPYKFFGNRGVAYAYVSERLSTLSHDKLIARADNDWELGSPTPSDYAAMTEIVNYLCWIGNQFKPELIDRRALIVEGITRIKKQEQALLELMLNGTEAQKGLRDIKGVTVHFDTDDFEKRDLILSLSFDKMDCTTATIKYREKGVIVYERVATSLYSKRMLEAFDLEGVLRVSPLHCHDITDVVTFLRATEALASA</sequence>
<reference evidence="4 5" key="1">
    <citation type="submission" date="2020-11" db="EMBL/GenBank/DDBJ databases">
        <title>Fusibacter basophilias sp. nov.</title>
        <authorList>
            <person name="Qiu D."/>
        </authorList>
    </citation>
    <scope>NUCLEOTIDE SEQUENCE [LARGE SCALE GENOMIC DNA]</scope>
    <source>
        <strain evidence="4 5">Q10-2</strain>
    </source>
</reference>
<dbReference type="InterPro" id="IPR015422">
    <property type="entry name" value="PyrdxlP-dep_Trfase_small"/>
</dbReference>
<dbReference type="InterPro" id="IPR015424">
    <property type="entry name" value="PyrdxlP-dep_Trfase"/>
</dbReference>
<dbReference type="InterPro" id="IPR000192">
    <property type="entry name" value="Aminotrans_V_dom"/>
</dbReference>
<comment type="cofactor">
    <cofactor evidence="1">
        <name>pyridoxal 5'-phosphate</name>
        <dbReference type="ChEBI" id="CHEBI:597326"/>
    </cofactor>
</comment>
<evidence type="ECO:0000256" key="2">
    <source>
        <dbReference type="ARBA" id="ARBA00022898"/>
    </source>
</evidence>
<dbReference type="RefSeq" id="WP_194702678.1">
    <property type="nucleotide sequence ID" value="NZ_JADKNH010000009.1"/>
</dbReference>
<dbReference type="GO" id="GO:0008483">
    <property type="term" value="F:transaminase activity"/>
    <property type="evidence" value="ECO:0007669"/>
    <property type="project" value="UniProtKB-KW"/>
</dbReference>
<accession>A0ABR9ZX51</accession>
<dbReference type="Gene3D" id="3.40.640.10">
    <property type="entry name" value="Type I PLP-dependent aspartate aminotransferase-like (Major domain)"/>
    <property type="match status" value="1"/>
</dbReference>
<dbReference type="EMBL" id="JADKNH010000009">
    <property type="protein sequence ID" value="MBF4694440.1"/>
    <property type="molecule type" value="Genomic_DNA"/>
</dbReference>
<evidence type="ECO:0000313" key="4">
    <source>
        <dbReference type="EMBL" id="MBF4694440.1"/>
    </source>
</evidence>
<dbReference type="SUPFAM" id="SSF53383">
    <property type="entry name" value="PLP-dependent transferases"/>
    <property type="match status" value="1"/>
</dbReference>
<keyword evidence="2" id="KW-0663">Pyridoxal phosphate</keyword>
<dbReference type="PANTHER" id="PTHR43586">
    <property type="entry name" value="CYSTEINE DESULFURASE"/>
    <property type="match status" value="1"/>
</dbReference>
<proteinExistence type="predicted"/>
<dbReference type="InterPro" id="IPR015421">
    <property type="entry name" value="PyrdxlP-dep_Trfase_major"/>
</dbReference>
<protein>
    <submittedName>
        <fullName evidence="4">Aminotransferase class V-fold PLP-dependent enzyme</fullName>
    </submittedName>
</protein>